<sequence>MKRVVHTYNNEAEEQQAFYLKSANGTIPNEAHDILLDLVAIDKVPANKVTHVFKRIAEAFGISIHGNVDRRSVGRIVKEGGNAAKLQFGQAVIDAKANRRLQFFLGLKMAINHTSETQLAGWIDTIEDIWHLLFESGMCSEEDARVFWNLVTGFHSDHAADQKKLFELLRKWKEHCDREVRSEHIIKRLTDLEYACLIFQGSQLLIENVGGPAAWEAMPVAKHTAQLEVMKHQIIRDIGEAEYAKLAETEKAEVDFFLWAGCCMHKEMNAFKGGCVGFDNFWKAHPELAPPKLLPNRDNAAAINKAVGTEAADRALQRSERGAIKVMSLAGAVFRHKDRKRGQQDTLRFFFDHKLGFNIAFPDTSNTRFQSHAEASAVIVTYLDLFIEFLTYC</sequence>
<dbReference type="AlphaFoldDB" id="A0AA38L2A4"/>
<accession>A0AA38L2A4</accession>
<comment type="caution">
    <text evidence="1">The sequence shown here is derived from an EMBL/GenBank/DDBJ whole genome shotgun (WGS) entry which is preliminary data.</text>
</comment>
<dbReference type="Proteomes" id="UP001163798">
    <property type="component" value="Unassembled WGS sequence"/>
</dbReference>
<keyword evidence="2" id="KW-1185">Reference proteome</keyword>
<evidence type="ECO:0000313" key="1">
    <source>
        <dbReference type="EMBL" id="KAJ3779800.1"/>
    </source>
</evidence>
<name>A0AA38L2A4_9AGAR</name>
<dbReference type="EMBL" id="MU794203">
    <property type="protein sequence ID" value="KAJ3779800.1"/>
    <property type="molecule type" value="Genomic_DNA"/>
</dbReference>
<protein>
    <submittedName>
        <fullName evidence="1">Uncharacterized protein</fullName>
    </submittedName>
</protein>
<reference evidence="1" key="1">
    <citation type="submission" date="2022-08" db="EMBL/GenBank/DDBJ databases">
        <authorList>
            <consortium name="DOE Joint Genome Institute"/>
            <person name="Min B."/>
            <person name="Riley R."/>
            <person name="Sierra-Patev S."/>
            <person name="Naranjo-Ortiz M."/>
            <person name="Looney B."/>
            <person name="Konkel Z."/>
            <person name="Slot J.C."/>
            <person name="Sakamoto Y."/>
            <person name="Steenwyk J.L."/>
            <person name="Rokas A."/>
            <person name="Carro J."/>
            <person name="Camarero S."/>
            <person name="Ferreira P."/>
            <person name="Molpeceres G."/>
            <person name="Ruiz-Duenas F.J."/>
            <person name="Serrano A."/>
            <person name="Henrissat B."/>
            <person name="Drula E."/>
            <person name="Hughes K.W."/>
            <person name="Mata J.L."/>
            <person name="Ishikawa N.K."/>
            <person name="Vargas-Isla R."/>
            <person name="Ushijima S."/>
            <person name="Smith C.A."/>
            <person name="Ahrendt S."/>
            <person name="Andreopoulos W."/>
            <person name="He G."/>
            <person name="Labutti K."/>
            <person name="Lipzen A."/>
            <person name="Ng V."/>
            <person name="Sandor L."/>
            <person name="Barry K."/>
            <person name="Martinez A.T."/>
            <person name="Xiao Y."/>
            <person name="Gibbons J.G."/>
            <person name="Terashima K."/>
            <person name="Hibbett D.S."/>
            <person name="Grigoriev I.V."/>
        </authorList>
    </citation>
    <scope>NUCLEOTIDE SEQUENCE</scope>
    <source>
        <strain evidence="1">TFB10291</strain>
    </source>
</reference>
<gene>
    <name evidence="1" type="ORF">GGU10DRAFT_337713</name>
</gene>
<organism evidence="1 2">
    <name type="scientific">Lentinula aff. detonsa</name>
    <dbReference type="NCBI Taxonomy" id="2804958"/>
    <lineage>
        <taxon>Eukaryota</taxon>
        <taxon>Fungi</taxon>
        <taxon>Dikarya</taxon>
        <taxon>Basidiomycota</taxon>
        <taxon>Agaricomycotina</taxon>
        <taxon>Agaricomycetes</taxon>
        <taxon>Agaricomycetidae</taxon>
        <taxon>Agaricales</taxon>
        <taxon>Marasmiineae</taxon>
        <taxon>Omphalotaceae</taxon>
        <taxon>Lentinula</taxon>
    </lineage>
</organism>
<evidence type="ECO:0000313" key="2">
    <source>
        <dbReference type="Proteomes" id="UP001163798"/>
    </source>
</evidence>
<proteinExistence type="predicted"/>